<dbReference type="InterPro" id="IPR040168">
    <property type="entry name" value="Not2/3/5"/>
</dbReference>
<keyword evidence="6" id="KW-1185">Reference proteome</keyword>
<comment type="caution">
    <text evidence="5">The sequence shown here is derived from an EMBL/GenBank/DDBJ whole genome shotgun (WGS) entry which is preliminary data.</text>
</comment>
<dbReference type="InterPro" id="IPR038635">
    <property type="entry name" value="CCR4-NOT_su2/3/5_C_sf"/>
</dbReference>
<evidence type="ECO:0000256" key="3">
    <source>
        <dbReference type="ARBA" id="ARBA00023163"/>
    </source>
</evidence>
<dbReference type="Proteomes" id="UP001516464">
    <property type="component" value="Unassembled WGS sequence"/>
</dbReference>
<evidence type="ECO:0000313" key="6">
    <source>
        <dbReference type="Proteomes" id="UP001516464"/>
    </source>
</evidence>
<evidence type="ECO:0000256" key="2">
    <source>
        <dbReference type="ARBA" id="ARBA00023015"/>
    </source>
</evidence>
<feature type="domain" description="NOT2/NOT3/NOT5 C-terminal" evidence="4">
    <location>
        <begin position="41"/>
        <end position="136"/>
    </location>
</feature>
<dbReference type="InterPro" id="IPR007282">
    <property type="entry name" value="NOT2/3/5_C"/>
</dbReference>
<dbReference type="EMBL" id="SBIQ01000424">
    <property type="protein sequence ID" value="KAF7677980.1"/>
    <property type="molecule type" value="Genomic_DNA"/>
</dbReference>
<accession>A0ABQ7HVF8</accession>
<gene>
    <name evidence="5" type="primary">VIP2</name>
    <name evidence="5" type="ORF">TCON_2635</name>
</gene>
<keyword evidence="2" id="KW-0805">Transcription regulation</keyword>
<proteinExistence type="inferred from homology"/>
<sequence>MTECFEDDPSDELIVPSPPTIEQLLAKEKLIKPRPLPSTLTLLIPQCYREITKITPNASLYSEDTLLYIFYNFPGDKLQVEAYNRLIELKYYYSKQHQCFITFTDPPEIDNIKRTVMMFDPYQWSKIPKEVVFDDEFINSLETKEIFI</sequence>
<dbReference type="Pfam" id="PF04153">
    <property type="entry name" value="NOT2_3_5_C"/>
    <property type="match status" value="1"/>
</dbReference>
<organism evidence="5 6">
    <name type="scientific">Astathelohania contejeani</name>
    <dbReference type="NCBI Taxonomy" id="164912"/>
    <lineage>
        <taxon>Eukaryota</taxon>
        <taxon>Fungi</taxon>
        <taxon>Fungi incertae sedis</taxon>
        <taxon>Microsporidia</taxon>
        <taxon>Astathelohaniidae</taxon>
        <taxon>Astathelohania</taxon>
    </lineage>
</organism>
<dbReference type="PANTHER" id="PTHR23326">
    <property type="entry name" value="CCR4 NOT-RELATED"/>
    <property type="match status" value="1"/>
</dbReference>
<name>A0ABQ7HVF8_9MICR</name>
<evidence type="ECO:0000259" key="4">
    <source>
        <dbReference type="Pfam" id="PF04153"/>
    </source>
</evidence>
<keyword evidence="3" id="KW-0804">Transcription</keyword>
<dbReference type="Gene3D" id="2.30.30.1020">
    <property type="entry name" value="CCR4-NOT complex subunit 2/3/5, C-terminal domain"/>
    <property type="match status" value="1"/>
</dbReference>
<reference evidence="5 6" key="1">
    <citation type="submission" date="2019-01" db="EMBL/GenBank/DDBJ databases">
        <title>Genomes sequencing and comparative genomics of infectious freshwater microsporidia, Cucumispora dikerogammari and Thelohania contejeani.</title>
        <authorList>
            <person name="Cormier A."/>
            <person name="Giraud I."/>
            <person name="Wattier R."/>
            <person name="Teixeira M."/>
            <person name="Grandjean F."/>
            <person name="Rigaud T."/>
            <person name="Cordaux R."/>
        </authorList>
    </citation>
    <scope>NUCLEOTIDE SEQUENCE [LARGE SCALE GENOMIC DNA]</scope>
    <source>
        <strain evidence="5">T1</strain>
        <tissue evidence="5">Spores</tissue>
    </source>
</reference>
<protein>
    <submittedName>
        <fullName evidence="5">NOT transcription complex subunit VIP2</fullName>
    </submittedName>
</protein>
<evidence type="ECO:0000256" key="1">
    <source>
        <dbReference type="ARBA" id="ARBA00007682"/>
    </source>
</evidence>
<comment type="similarity">
    <text evidence="1">Belongs to the CNOT2/3/5 family.</text>
</comment>
<evidence type="ECO:0000313" key="5">
    <source>
        <dbReference type="EMBL" id="KAF7677980.1"/>
    </source>
</evidence>